<feature type="domain" description="PAS" evidence="3">
    <location>
        <begin position="262"/>
        <end position="332"/>
    </location>
</feature>
<dbReference type="InterPro" id="IPR000014">
    <property type="entry name" value="PAS"/>
</dbReference>
<dbReference type="Pfam" id="PF04967">
    <property type="entry name" value="HTH_10"/>
    <property type="match status" value="1"/>
</dbReference>
<evidence type="ECO:0000256" key="2">
    <source>
        <dbReference type="ARBA" id="ARBA00023163"/>
    </source>
</evidence>
<dbReference type="InterPro" id="IPR029016">
    <property type="entry name" value="GAF-like_dom_sf"/>
</dbReference>
<dbReference type="SUPFAM" id="SSF55785">
    <property type="entry name" value="PYP-like sensor domain (PAS domain)"/>
    <property type="match status" value="3"/>
</dbReference>
<evidence type="ECO:0000313" key="5">
    <source>
        <dbReference type="Proteomes" id="UP000728647"/>
    </source>
</evidence>
<dbReference type="PANTHER" id="PTHR34236:SF1">
    <property type="entry name" value="DIMETHYL SULFOXIDE REDUCTASE TRANSCRIPTIONAL ACTIVATOR"/>
    <property type="match status" value="1"/>
</dbReference>
<dbReference type="SMART" id="SM00091">
    <property type="entry name" value="PAS"/>
    <property type="match status" value="3"/>
</dbReference>
<dbReference type="Gene3D" id="3.30.450.40">
    <property type="match status" value="2"/>
</dbReference>
<dbReference type="PANTHER" id="PTHR34236">
    <property type="entry name" value="DIMETHYL SULFOXIDE REDUCTASE TRANSCRIPTIONAL ACTIVATOR"/>
    <property type="match status" value="1"/>
</dbReference>
<dbReference type="Proteomes" id="UP000728647">
    <property type="component" value="Unassembled WGS sequence"/>
</dbReference>
<dbReference type="Gene3D" id="3.30.450.20">
    <property type="entry name" value="PAS domain"/>
    <property type="match status" value="3"/>
</dbReference>
<dbReference type="Pfam" id="PF13185">
    <property type="entry name" value="GAF_2"/>
    <property type="match status" value="2"/>
</dbReference>
<dbReference type="InterPro" id="IPR035965">
    <property type="entry name" value="PAS-like_dom_sf"/>
</dbReference>
<dbReference type="Pfam" id="PF08448">
    <property type="entry name" value="PAS_4"/>
    <property type="match status" value="2"/>
</dbReference>
<dbReference type="NCBIfam" id="TIGR00229">
    <property type="entry name" value="sensory_box"/>
    <property type="match status" value="2"/>
</dbReference>
<dbReference type="SMART" id="SM00065">
    <property type="entry name" value="GAF"/>
    <property type="match status" value="2"/>
</dbReference>
<dbReference type="SUPFAM" id="SSF55781">
    <property type="entry name" value="GAF domain-like"/>
    <property type="match status" value="2"/>
</dbReference>
<evidence type="ECO:0000259" key="3">
    <source>
        <dbReference type="PROSITE" id="PS50112"/>
    </source>
</evidence>
<dbReference type="OrthoDB" id="342253at2157"/>
<feature type="domain" description="PAS" evidence="3">
    <location>
        <begin position="133"/>
        <end position="203"/>
    </location>
</feature>
<dbReference type="RefSeq" id="WP_174702505.1">
    <property type="nucleotide sequence ID" value="NZ_JABURA010000001.1"/>
</dbReference>
<keyword evidence="1" id="KW-0805">Transcription regulation</keyword>
<gene>
    <name evidence="4" type="ORF">HT576_15495</name>
</gene>
<reference evidence="4" key="1">
    <citation type="submission" date="2020-06" db="EMBL/GenBank/DDBJ databases">
        <title>Haloterrigena sp. nov., an extremely halophilic archaeon isolated from a saline sediment.</title>
        <authorList>
            <person name="Liu B.-B."/>
        </authorList>
    </citation>
    <scope>NUCLEOTIDE SEQUENCE</scope>
    <source>
        <strain evidence="4">SYSU A121-1</strain>
    </source>
</reference>
<dbReference type="Pfam" id="PF08447">
    <property type="entry name" value="PAS_3"/>
    <property type="match status" value="1"/>
</dbReference>
<organism evidence="4 5">
    <name type="scientific">Haloterrigena gelatinilytica</name>
    <dbReference type="NCBI Taxonomy" id="2741724"/>
    <lineage>
        <taxon>Archaea</taxon>
        <taxon>Methanobacteriati</taxon>
        <taxon>Methanobacteriota</taxon>
        <taxon>Stenosarchaea group</taxon>
        <taxon>Halobacteria</taxon>
        <taxon>Halobacteriales</taxon>
        <taxon>Natrialbaceae</taxon>
        <taxon>Haloterrigena</taxon>
    </lineage>
</organism>
<protein>
    <submittedName>
        <fullName evidence="4">PAS domain-containing protein</fullName>
    </submittedName>
</protein>
<dbReference type="AlphaFoldDB" id="A0A8J8GRX9"/>
<dbReference type="EMBL" id="JABURA010000001">
    <property type="protein sequence ID" value="NUB92420.1"/>
    <property type="molecule type" value="Genomic_DNA"/>
</dbReference>
<dbReference type="InterPro" id="IPR031803">
    <property type="entry name" value="BAT_GAF/HTH-assoc"/>
</dbReference>
<dbReference type="InterPro" id="IPR007050">
    <property type="entry name" value="HTH_bacterioopsin"/>
</dbReference>
<dbReference type="CDD" id="cd00130">
    <property type="entry name" value="PAS"/>
    <property type="match status" value="2"/>
</dbReference>
<evidence type="ECO:0000256" key="1">
    <source>
        <dbReference type="ARBA" id="ARBA00023015"/>
    </source>
</evidence>
<dbReference type="Pfam" id="PF15915">
    <property type="entry name" value="BAT"/>
    <property type="match status" value="1"/>
</dbReference>
<comment type="caution">
    <text evidence="4">The sequence shown here is derived from an EMBL/GenBank/DDBJ whole genome shotgun (WGS) entry which is preliminary data.</text>
</comment>
<keyword evidence="2" id="KW-0804">Transcription</keyword>
<name>A0A8J8GRX9_9EURY</name>
<dbReference type="PROSITE" id="PS50112">
    <property type="entry name" value="PAS"/>
    <property type="match status" value="2"/>
</dbReference>
<evidence type="ECO:0000313" key="4">
    <source>
        <dbReference type="EMBL" id="NUB92420.1"/>
    </source>
</evidence>
<dbReference type="InterPro" id="IPR003018">
    <property type="entry name" value="GAF"/>
</dbReference>
<accession>A0A8J8GRX9</accession>
<dbReference type="InterPro" id="IPR013656">
    <property type="entry name" value="PAS_4"/>
</dbReference>
<proteinExistence type="predicted"/>
<sequence>MHRGLEVPEPTPVRVLAVGTSTWLQRATAGIDADDDEIAIRGPLDPATELEDASLDETDCLLTDDRAVLERVDGECPVVYALDSSADESIDRLRADGATDVIPEAAAERSSLLANRLRRTAEFDAVRRTAARQETRFRALLEHSSDAVLVVDDDGTISAVGPSAEGIAGYGPETLVGTHYLDLVHPDDVASIRTAFDDLCASEPGTTTTVEYRCQHADDAWYVHEAVLTNRLAAEDRAGGESDAEIDGIVASIRDVTAVHRVERELERSLERVSDAFYALDSELRFTYVNDRAGTLLGVDPATVIGHPILELFPELRETPFRTAAAEAMETQEPASIEHYYEPTDRWYDVRLYPSPSGLSVYFQDVTDRVERERKLQDRTEQLETIIRNVPVVLFELEADGTIALAEGRALERSEAVADDIVGESAFDVFDDKPAIRADFRAALEGVSTHSSIELDGRVFEQWCRPIVEDDAVDRVIGIAADVTERAQYQTALNALHEATSHLLTVESEQAACEYVVDVANDVLDLETVVYRFDDRENELVPTAYSPTLESTVGSPPRLRPGESLAWRAFVDDRPARFDDVRDAPQVFDPTTDARSGLYVPIGEHGVLVALDSEPGRYDEETFELAKLFARTAEAALDRITRTRRLHGHEWELKRQNEHLERLNAAGQVRQDLEQLLLMADSRAEIERGICERLADLECCSFAWIGEPDPGGNQLLPRRRAGHERGYLDAVSVTTVDDSAAEPAGRTARTRSPVFVENVADSIREGTWRGEALSRSFQSVYAVPLVYDDFLYGVLTLYSDDRDAFDEPLRSMLAELGETIGYSIDAVKRKTPLDGESVPAVELELALEGPNPLGRIADRLDARVEFEGGAIRGDGTPTVFAVVDEADDVDPAAVAELEGIDDASVIADTDAETLLQLQYADPFLGAAVDAHGGTLRSLVADDTGTRAVVEVPETVEVRNVLSQLNRREFAVSLVARREGATRTRSTIDAAARNALLEQLTDRQREVVQTAYHGGFFEWPRETTGESIADSLGISSPAFQKHVRATERKLFTALFDGRSLDG</sequence>
<dbReference type="InterPro" id="IPR013655">
    <property type="entry name" value="PAS_fold_3"/>
</dbReference>